<dbReference type="STRING" id="1848.SAMN05443637_118138"/>
<accession>A0A1M6Y216</accession>
<organism evidence="1 2">
    <name type="scientific">Pseudonocardia thermophila</name>
    <dbReference type="NCBI Taxonomy" id="1848"/>
    <lineage>
        <taxon>Bacteria</taxon>
        <taxon>Bacillati</taxon>
        <taxon>Actinomycetota</taxon>
        <taxon>Actinomycetes</taxon>
        <taxon>Pseudonocardiales</taxon>
        <taxon>Pseudonocardiaceae</taxon>
        <taxon>Pseudonocardia</taxon>
    </lineage>
</organism>
<evidence type="ECO:0000313" key="2">
    <source>
        <dbReference type="Proteomes" id="UP000184363"/>
    </source>
</evidence>
<dbReference type="OrthoDB" id="24037at1847"/>
<evidence type="ECO:0000313" key="1">
    <source>
        <dbReference type="EMBL" id="SHL12173.1"/>
    </source>
</evidence>
<gene>
    <name evidence="1" type="ORF">SAMN05443637_118138</name>
</gene>
<dbReference type="AlphaFoldDB" id="A0A1M6Y216"/>
<dbReference type="Proteomes" id="UP000184363">
    <property type="component" value="Unassembled WGS sequence"/>
</dbReference>
<proteinExistence type="predicted"/>
<protein>
    <submittedName>
        <fullName evidence="1">Uncharacterized protein</fullName>
    </submittedName>
</protein>
<name>A0A1M6Y216_PSETH</name>
<sequence>MTSVVDNTVVCPECRRSADVLDRFTLTSSDGIPAEYLRIRCGLLSVLVTAQELSRTAPAPAAA</sequence>
<dbReference type="EMBL" id="FRAP01000018">
    <property type="protein sequence ID" value="SHL12173.1"/>
    <property type="molecule type" value="Genomic_DNA"/>
</dbReference>
<keyword evidence="2" id="KW-1185">Reference proteome</keyword>
<dbReference type="RefSeq" id="WP_073459090.1">
    <property type="nucleotide sequence ID" value="NZ_CALGVN010000037.1"/>
</dbReference>
<reference evidence="1 2" key="1">
    <citation type="submission" date="2016-11" db="EMBL/GenBank/DDBJ databases">
        <authorList>
            <person name="Jaros S."/>
            <person name="Januszkiewicz K."/>
            <person name="Wedrychowicz H."/>
        </authorList>
    </citation>
    <scope>NUCLEOTIDE SEQUENCE [LARGE SCALE GENOMIC DNA]</scope>
    <source>
        <strain evidence="1 2">DSM 43832</strain>
    </source>
</reference>